<evidence type="ECO:0000256" key="9">
    <source>
        <dbReference type="PROSITE-ProRule" id="PRU00094"/>
    </source>
</evidence>
<dbReference type="Pfam" id="PF25026">
    <property type="entry name" value="Asd-4"/>
    <property type="match status" value="1"/>
</dbReference>
<evidence type="ECO:0000256" key="4">
    <source>
        <dbReference type="ARBA" id="ARBA00022833"/>
    </source>
</evidence>
<evidence type="ECO:0000256" key="7">
    <source>
        <dbReference type="ARBA" id="ARBA00023163"/>
    </source>
</evidence>
<keyword evidence="7" id="KW-0804">Transcription</keyword>
<feature type="coiled-coil region" evidence="10">
    <location>
        <begin position="228"/>
        <end position="273"/>
    </location>
</feature>
<evidence type="ECO:0000256" key="10">
    <source>
        <dbReference type="SAM" id="Coils"/>
    </source>
</evidence>
<dbReference type="AlphaFoldDB" id="A0A9P4TXD1"/>
<dbReference type="InterPro" id="IPR000679">
    <property type="entry name" value="Znf_GATA"/>
</dbReference>
<evidence type="ECO:0000256" key="5">
    <source>
        <dbReference type="ARBA" id="ARBA00023015"/>
    </source>
</evidence>
<evidence type="ECO:0000256" key="2">
    <source>
        <dbReference type="ARBA" id="ARBA00022723"/>
    </source>
</evidence>
<dbReference type="InterPro" id="IPR056998">
    <property type="entry name" value="Asd-4/GZF3_helical"/>
</dbReference>
<feature type="compositionally biased region" description="Low complexity" evidence="11">
    <location>
        <begin position="95"/>
        <end position="106"/>
    </location>
</feature>
<feature type="compositionally biased region" description="Polar residues" evidence="11">
    <location>
        <begin position="139"/>
        <end position="148"/>
    </location>
</feature>
<dbReference type="GO" id="GO:0000978">
    <property type="term" value="F:RNA polymerase II cis-regulatory region sequence-specific DNA binding"/>
    <property type="evidence" value="ECO:0007669"/>
    <property type="project" value="TreeGrafter"/>
</dbReference>
<dbReference type="InterPro" id="IPR039355">
    <property type="entry name" value="Transcription_factor_GATA"/>
</dbReference>
<dbReference type="PANTHER" id="PTHR10071">
    <property type="entry name" value="TRANSCRIPTION FACTOR GATA FAMILY MEMBER"/>
    <property type="match status" value="1"/>
</dbReference>
<keyword evidence="3 9" id="KW-0863">Zinc-finger</keyword>
<evidence type="ECO:0000256" key="1">
    <source>
        <dbReference type="ARBA" id="ARBA00004123"/>
    </source>
</evidence>
<dbReference type="SMART" id="SM00401">
    <property type="entry name" value="ZnF_GATA"/>
    <property type="match status" value="1"/>
</dbReference>
<dbReference type="PROSITE" id="PS50114">
    <property type="entry name" value="GATA_ZN_FINGER_2"/>
    <property type="match status" value="1"/>
</dbReference>
<keyword evidence="10" id="KW-0175">Coiled coil</keyword>
<evidence type="ECO:0000313" key="14">
    <source>
        <dbReference type="Proteomes" id="UP000800235"/>
    </source>
</evidence>
<feature type="compositionally biased region" description="Polar residues" evidence="11">
    <location>
        <begin position="166"/>
        <end position="179"/>
    </location>
</feature>
<evidence type="ECO:0000259" key="12">
    <source>
        <dbReference type="PROSITE" id="PS50114"/>
    </source>
</evidence>
<dbReference type="GO" id="GO:0005634">
    <property type="term" value="C:nucleus"/>
    <property type="evidence" value="ECO:0007669"/>
    <property type="project" value="UniProtKB-SubCell"/>
</dbReference>
<dbReference type="GO" id="GO:0000122">
    <property type="term" value="P:negative regulation of transcription by RNA polymerase II"/>
    <property type="evidence" value="ECO:0007669"/>
    <property type="project" value="TreeGrafter"/>
</dbReference>
<keyword evidence="8" id="KW-0539">Nucleus</keyword>
<feature type="domain" description="GATA-type" evidence="12">
    <location>
        <begin position="13"/>
        <end position="61"/>
    </location>
</feature>
<evidence type="ECO:0000313" key="13">
    <source>
        <dbReference type="EMBL" id="KAF2430219.1"/>
    </source>
</evidence>
<keyword evidence="5" id="KW-0805">Transcription regulation</keyword>
<name>A0A9P4TXD1_9PEZI</name>
<protein>
    <recommendedName>
        <fullName evidence="12">GATA-type domain-containing protein</fullName>
    </recommendedName>
</protein>
<dbReference type="GO" id="GO:0008270">
    <property type="term" value="F:zinc ion binding"/>
    <property type="evidence" value="ECO:0007669"/>
    <property type="project" value="UniProtKB-KW"/>
</dbReference>
<evidence type="ECO:0000256" key="3">
    <source>
        <dbReference type="ARBA" id="ARBA00022771"/>
    </source>
</evidence>
<gene>
    <name evidence="13" type="ORF">EJ08DRAFT_245716</name>
</gene>
<reference evidence="13" key="1">
    <citation type="journal article" date="2020" name="Stud. Mycol.">
        <title>101 Dothideomycetes genomes: a test case for predicting lifestyles and emergence of pathogens.</title>
        <authorList>
            <person name="Haridas S."/>
            <person name="Albert R."/>
            <person name="Binder M."/>
            <person name="Bloem J."/>
            <person name="Labutti K."/>
            <person name="Salamov A."/>
            <person name="Andreopoulos B."/>
            <person name="Baker S."/>
            <person name="Barry K."/>
            <person name="Bills G."/>
            <person name="Bluhm B."/>
            <person name="Cannon C."/>
            <person name="Castanera R."/>
            <person name="Culley D."/>
            <person name="Daum C."/>
            <person name="Ezra D."/>
            <person name="Gonzalez J."/>
            <person name="Henrissat B."/>
            <person name="Kuo A."/>
            <person name="Liang C."/>
            <person name="Lipzen A."/>
            <person name="Lutzoni F."/>
            <person name="Magnuson J."/>
            <person name="Mondo S."/>
            <person name="Nolan M."/>
            <person name="Ohm R."/>
            <person name="Pangilinan J."/>
            <person name="Park H.-J."/>
            <person name="Ramirez L."/>
            <person name="Alfaro M."/>
            <person name="Sun H."/>
            <person name="Tritt A."/>
            <person name="Yoshinaga Y."/>
            <person name="Zwiers L.-H."/>
            <person name="Turgeon B."/>
            <person name="Goodwin S."/>
            <person name="Spatafora J."/>
            <person name="Crous P."/>
            <person name="Grigoriev I."/>
        </authorList>
    </citation>
    <scope>NUCLEOTIDE SEQUENCE</scope>
    <source>
        <strain evidence="13">CBS 130266</strain>
    </source>
</reference>
<dbReference type="CDD" id="cd00202">
    <property type="entry name" value="ZnF_GATA"/>
    <property type="match status" value="1"/>
</dbReference>
<accession>A0A9P4TXD1</accession>
<dbReference type="EMBL" id="MU007040">
    <property type="protein sequence ID" value="KAF2430219.1"/>
    <property type="molecule type" value="Genomic_DNA"/>
</dbReference>
<sequence length="295" mass="32016">MSATLTNGYGQSQCMNCSTSTTPLWRRDDNGSVLCNACGLFLKLHGRPRPISLKTDVIKSRNRVKATAQDGKKKKKGSPSDPSSHTSLPAAFPESSSRQHAAPSSSNHSDSPIARTGTPSLNSNIAPQHLFDSIVQLPDGSTSTTSDFGASPSIPQYPFRSHSPGGRSTSSLTATNGYMNHSGGGGGGGRDYLEPPRGDQFSETTALKTRVSELEVINDLFRGRVAELEASEAEARRLELVAREAETRMRNELDDMKRRLEVLEADVGDERRRKRVRVEEFVDVNGKVTPSTTLE</sequence>
<comment type="subcellular location">
    <subcellularLocation>
        <location evidence="1">Nucleus</location>
    </subcellularLocation>
</comment>
<dbReference type="Proteomes" id="UP000800235">
    <property type="component" value="Unassembled WGS sequence"/>
</dbReference>
<dbReference type="GO" id="GO:0045944">
    <property type="term" value="P:positive regulation of transcription by RNA polymerase II"/>
    <property type="evidence" value="ECO:0007669"/>
    <property type="project" value="TreeGrafter"/>
</dbReference>
<dbReference type="PROSITE" id="PS00344">
    <property type="entry name" value="GATA_ZN_FINGER_1"/>
    <property type="match status" value="1"/>
</dbReference>
<dbReference type="InterPro" id="IPR013088">
    <property type="entry name" value="Znf_NHR/GATA"/>
</dbReference>
<dbReference type="PRINTS" id="PR00619">
    <property type="entry name" value="GATAZNFINGER"/>
</dbReference>
<keyword evidence="4" id="KW-0862">Zinc</keyword>
<evidence type="ECO:0000256" key="6">
    <source>
        <dbReference type="ARBA" id="ARBA00023063"/>
    </source>
</evidence>
<evidence type="ECO:0000256" key="11">
    <source>
        <dbReference type="SAM" id="MobiDB-lite"/>
    </source>
</evidence>
<feature type="compositionally biased region" description="Polar residues" evidence="11">
    <location>
        <begin position="117"/>
        <end position="126"/>
    </location>
</feature>
<comment type="caution">
    <text evidence="13">The sequence shown here is derived from an EMBL/GenBank/DDBJ whole genome shotgun (WGS) entry which is preliminary data.</text>
</comment>
<dbReference type="PANTHER" id="PTHR10071:SF281">
    <property type="entry name" value="BOX A-BINDING FACTOR-RELATED"/>
    <property type="match status" value="1"/>
</dbReference>
<dbReference type="Pfam" id="PF00320">
    <property type="entry name" value="GATA"/>
    <property type="match status" value="1"/>
</dbReference>
<dbReference type="OrthoDB" id="515401at2759"/>
<keyword evidence="6" id="KW-0534">Nitrate assimilation</keyword>
<dbReference type="GO" id="GO:0000981">
    <property type="term" value="F:DNA-binding transcription factor activity, RNA polymerase II-specific"/>
    <property type="evidence" value="ECO:0007669"/>
    <property type="project" value="TreeGrafter"/>
</dbReference>
<organism evidence="13 14">
    <name type="scientific">Tothia fuscella</name>
    <dbReference type="NCBI Taxonomy" id="1048955"/>
    <lineage>
        <taxon>Eukaryota</taxon>
        <taxon>Fungi</taxon>
        <taxon>Dikarya</taxon>
        <taxon>Ascomycota</taxon>
        <taxon>Pezizomycotina</taxon>
        <taxon>Dothideomycetes</taxon>
        <taxon>Pleosporomycetidae</taxon>
        <taxon>Venturiales</taxon>
        <taxon>Cylindrosympodiaceae</taxon>
        <taxon>Tothia</taxon>
    </lineage>
</organism>
<dbReference type="Gene3D" id="3.30.50.10">
    <property type="entry name" value="Erythroid Transcription Factor GATA-1, subunit A"/>
    <property type="match status" value="1"/>
</dbReference>
<evidence type="ECO:0000256" key="8">
    <source>
        <dbReference type="ARBA" id="ARBA00023242"/>
    </source>
</evidence>
<proteinExistence type="predicted"/>
<dbReference type="FunFam" id="3.30.50.10:FF:000007">
    <property type="entry name" value="Nitrogen regulatory AreA, N-terminal"/>
    <property type="match status" value="1"/>
</dbReference>
<keyword evidence="2" id="KW-0479">Metal-binding</keyword>
<feature type="region of interest" description="Disordered" evidence="11">
    <location>
        <begin position="54"/>
        <end position="203"/>
    </location>
</feature>
<keyword evidence="14" id="KW-1185">Reference proteome</keyword>
<dbReference type="SUPFAM" id="SSF57716">
    <property type="entry name" value="Glucocorticoid receptor-like (DNA-binding domain)"/>
    <property type="match status" value="1"/>
</dbReference>